<gene>
    <name evidence="2" type="ORF">EAH78_19600</name>
</gene>
<dbReference type="CDD" id="cd07739">
    <property type="entry name" value="metallo-hydrolase-like_MBL-fold"/>
    <property type="match status" value="1"/>
</dbReference>
<name>A0A502HMB9_9PSED</name>
<evidence type="ECO:0000313" key="3">
    <source>
        <dbReference type="Proteomes" id="UP000317933"/>
    </source>
</evidence>
<sequence length="296" mass="32388">MSPPSTLSYEVLVTDGVTRASDKHLPNGDRIVSSPITSTLIFGKTDAVLIDPPMSREQTQKVSDWIAQSGKHLKYIYVTHGHGDHWFGTEQILERFPGATVYATEGTIRLMHQQATVGREKVYDKDFPGLIGKTDVIAQPIPAEGFTLEGNTLQAIDVGHTDTDDTTVLYVPSMGLVVAGDVAYNGVHQYLLEGGNGGLQAWVKAIDQVEVLKPRIVIAGHKQKSRADDPVILEQTRQYLLDAIKLLAEQPTPREFFDKMIELHPDRINQGPLWYSAIGLLGAPTASSGDAPQPKN</sequence>
<dbReference type="InterPro" id="IPR036866">
    <property type="entry name" value="RibonucZ/Hydroxyglut_hydro"/>
</dbReference>
<dbReference type="Pfam" id="PF00753">
    <property type="entry name" value="Lactamase_B"/>
    <property type="match status" value="1"/>
</dbReference>
<dbReference type="AlphaFoldDB" id="A0A502HMB9"/>
<feature type="domain" description="Metallo-beta-lactamase" evidence="1">
    <location>
        <begin position="35"/>
        <end position="221"/>
    </location>
</feature>
<dbReference type="SUPFAM" id="SSF56281">
    <property type="entry name" value="Metallo-hydrolase/oxidoreductase"/>
    <property type="match status" value="1"/>
</dbReference>
<organism evidence="2 3">
    <name type="scientific">Pseudomonas arsenicoxydans</name>
    <dbReference type="NCBI Taxonomy" id="702115"/>
    <lineage>
        <taxon>Bacteria</taxon>
        <taxon>Pseudomonadati</taxon>
        <taxon>Pseudomonadota</taxon>
        <taxon>Gammaproteobacteria</taxon>
        <taxon>Pseudomonadales</taxon>
        <taxon>Pseudomonadaceae</taxon>
        <taxon>Pseudomonas</taxon>
    </lineage>
</organism>
<protein>
    <submittedName>
        <fullName evidence="2">MBL fold metallo-hydrolase</fullName>
    </submittedName>
</protein>
<dbReference type="Gene3D" id="3.60.15.10">
    <property type="entry name" value="Ribonuclease Z/Hydroxyacylglutathione hydrolase-like"/>
    <property type="match status" value="1"/>
</dbReference>
<evidence type="ECO:0000259" key="1">
    <source>
        <dbReference type="SMART" id="SM00849"/>
    </source>
</evidence>
<dbReference type="InterPro" id="IPR050855">
    <property type="entry name" value="NDM-1-like"/>
</dbReference>
<dbReference type="Proteomes" id="UP000317933">
    <property type="component" value="Unassembled WGS sequence"/>
</dbReference>
<keyword evidence="2" id="KW-0378">Hydrolase</keyword>
<proteinExistence type="predicted"/>
<accession>A0A502HMB9</accession>
<dbReference type="EMBL" id="RCZE01000009">
    <property type="protein sequence ID" value="TPG75897.1"/>
    <property type="molecule type" value="Genomic_DNA"/>
</dbReference>
<dbReference type="InterPro" id="IPR001279">
    <property type="entry name" value="Metallo-B-lactamas"/>
</dbReference>
<dbReference type="PANTHER" id="PTHR42951:SF14">
    <property type="entry name" value="METALLO-BETA-LACTAMASE SUPERFAMILY PROTEIN"/>
    <property type="match status" value="1"/>
</dbReference>
<reference evidence="2 3" key="1">
    <citation type="journal article" date="2019" name="Environ. Microbiol.">
        <title>Species interactions and distinct microbial communities in high Arctic permafrost affected cryosols are associated with the CH4 and CO2 gas fluxes.</title>
        <authorList>
            <person name="Altshuler I."/>
            <person name="Hamel J."/>
            <person name="Turney S."/>
            <person name="Magnuson E."/>
            <person name="Levesque R."/>
            <person name="Greer C."/>
            <person name="Whyte L.G."/>
        </authorList>
    </citation>
    <scope>NUCLEOTIDE SEQUENCE [LARGE SCALE GENOMIC DNA]</scope>
    <source>
        <strain evidence="2 3">E3</strain>
    </source>
</reference>
<dbReference type="GO" id="GO:0016787">
    <property type="term" value="F:hydrolase activity"/>
    <property type="evidence" value="ECO:0007669"/>
    <property type="project" value="UniProtKB-KW"/>
</dbReference>
<dbReference type="SMART" id="SM00849">
    <property type="entry name" value="Lactamase_B"/>
    <property type="match status" value="1"/>
</dbReference>
<evidence type="ECO:0000313" key="2">
    <source>
        <dbReference type="EMBL" id="TPG75897.1"/>
    </source>
</evidence>
<dbReference type="PANTHER" id="PTHR42951">
    <property type="entry name" value="METALLO-BETA-LACTAMASE DOMAIN-CONTAINING"/>
    <property type="match status" value="1"/>
</dbReference>
<comment type="caution">
    <text evidence="2">The sequence shown here is derived from an EMBL/GenBank/DDBJ whole genome shotgun (WGS) entry which is preliminary data.</text>
</comment>